<accession>A0A2J7R3U3</accession>
<feature type="region of interest" description="Disordered" evidence="1">
    <location>
        <begin position="259"/>
        <end position="278"/>
    </location>
</feature>
<evidence type="ECO:0000313" key="2">
    <source>
        <dbReference type="EMBL" id="PNF35508.1"/>
    </source>
</evidence>
<name>A0A2J7R3U3_9NEOP</name>
<dbReference type="EMBL" id="NEVH01007818">
    <property type="protein sequence ID" value="PNF35508.1"/>
    <property type="molecule type" value="Genomic_DNA"/>
</dbReference>
<dbReference type="Proteomes" id="UP000235965">
    <property type="component" value="Unassembled WGS sequence"/>
</dbReference>
<sequence>MSTMMSATTPANIVNQNIPPRPERVNVRISRIVEDSLARKETEDHVGGNSPSPLHRTPVYSPISRPSSAEGGMSTTGNPPTPTGMLHPPTQMLEGLAYPQHRPKSPPPPHHGLATFHVAYTHHSASSYPSTVAPPAYSPRTTVLYPPSSSAAYIPKTTVSQHVTSSSLSTSCRYATSSNEGGYTPVQLPRADIKPYHESYFSDTKPLIIVNSTSEHKPSTSVATSEVSASKPLYSKSGSESFGPVEGLAATLHARIVGGQENSSKPGQDSLVVKEEADDRAARHSDCMMYNDRHCHQRREPANLGQSEAKTEDRGEASRVAAAVPVPAMDVVKTEANEAMKVPDSAEDAFGRTGHHYQNGSLKRASPVIQAPTRSHKKQLLETGMAHGETDAGVSSVSAVVSNASQPLAISAISSPELNSGKSTPVPPIDDPSERRRRRVEDREEGSTVLWRGRCTRRHCSQ</sequence>
<evidence type="ECO:0000313" key="3">
    <source>
        <dbReference type="Proteomes" id="UP000235965"/>
    </source>
</evidence>
<gene>
    <name evidence="2" type="ORF">B7P43_G04129</name>
</gene>
<organism evidence="2 3">
    <name type="scientific">Cryptotermes secundus</name>
    <dbReference type="NCBI Taxonomy" id="105785"/>
    <lineage>
        <taxon>Eukaryota</taxon>
        <taxon>Metazoa</taxon>
        <taxon>Ecdysozoa</taxon>
        <taxon>Arthropoda</taxon>
        <taxon>Hexapoda</taxon>
        <taxon>Insecta</taxon>
        <taxon>Pterygota</taxon>
        <taxon>Neoptera</taxon>
        <taxon>Polyneoptera</taxon>
        <taxon>Dictyoptera</taxon>
        <taxon>Blattodea</taxon>
        <taxon>Blattoidea</taxon>
        <taxon>Termitoidae</taxon>
        <taxon>Kalotermitidae</taxon>
        <taxon>Cryptotermitinae</taxon>
        <taxon>Cryptotermes</taxon>
    </lineage>
</organism>
<feature type="region of interest" description="Disordered" evidence="1">
    <location>
        <begin position="298"/>
        <end position="319"/>
    </location>
</feature>
<protein>
    <submittedName>
        <fullName evidence="2">Uncharacterized protein</fullName>
    </submittedName>
</protein>
<feature type="compositionally biased region" description="Low complexity" evidence="1">
    <location>
        <begin position="219"/>
        <end position="230"/>
    </location>
</feature>
<feature type="region of interest" description="Disordered" evidence="1">
    <location>
        <begin position="353"/>
        <end position="374"/>
    </location>
</feature>
<dbReference type="OrthoDB" id="443402at2759"/>
<proteinExistence type="predicted"/>
<feature type="compositionally biased region" description="Polar residues" evidence="1">
    <location>
        <begin position="412"/>
        <end position="423"/>
    </location>
</feature>
<feature type="region of interest" description="Disordered" evidence="1">
    <location>
        <begin position="217"/>
        <end position="238"/>
    </location>
</feature>
<reference evidence="2 3" key="1">
    <citation type="submission" date="2017-12" db="EMBL/GenBank/DDBJ databases">
        <title>Hemimetabolous genomes reveal molecular basis of termite eusociality.</title>
        <authorList>
            <person name="Harrison M.C."/>
            <person name="Jongepier E."/>
            <person name="Robertson H.M."/>
            <person name="Arning N."/>
            <person name="Bitard-Feildel T."/>
            <person name="Chao H."/>
            <person name="Childers C.P."/>
            <person name="Dinh H."/>
            <person name="Doddapaneni H."/>
            <person name="Dugan S."/>
            <person name="Gowin J."/>
            <person name="Greiner C."/>
            <person name="Han Y."/>
            <person name="Hu H."/>
            <person name="Hughes D.S.T."/>
            <person name="Huylmans A.-K."/>
            <person name="Kemena C."/>
            <person name="Kremer L.P.M."/>
            <person name="Lee S.L."/>
            <person name="Lopez-Ezquerra A."/>
            <person name="Mallet L."/>
            <person name="Monroy-Kuhn J.M."/>
            <person name="Moser A."/>
            <person name="Murali S.C."/>
            <person name="Muzny D.M."/>
            <person name="Otani S."/>
            <person name="Piulachs M.-D."/>
            <person name="Poelchau M."/>
            <person name="Qu J."/>
            <person name="Schaub F."/>
            <person name="Wada-Katsumata A."/>
            <person name="Worley K.C."/>
            <person name="Xie Q."/>
            <person name="Ylla G."/>
            <person name="Poulsen M."/>
            <person name="Gibbs R.A."/>
            <person name="Schal C."/>
            <person name="Richards S."/>
            <person name="Belles X."/>
            <person name="Korb J."/>
            <person name="Bornberg-Bauer E."/>
        </authorList>
    </citation>
    <scope>NUCLEOTIDE SEQUENCE [LARGE SCALE GENOMIC DNA]</scope>
    <source>
        <tissue evidence="2">Whole body</tissue>
    </source>
</reference>
<evidence type="ECO:0000256" key="1">
    <source>
        <dbReference type="SAM" id="MobiDB-lite"/>
    </source>
</evidence>
<feature type="compositionally biased region" description="Basic and acidic residues" evidence="1">
    <location>
        <begin position="35"/>
        <end position="46"/>
    </location>
</feature>
<comment type="caution">
    <text evidence="2">The sequence shown here is derived from an EMBL/GenBank/DDBJ whole genome shotgun (WGS) entry which is preliminary data.</text>
</comment>
<keyword evidence="3" id="KW-1185">Reference proteome</keyword>
<feature type="region of interest" description="Disordered" evidence="1">
    <location>
        <begin position="35"/>
        <end position="80"/>
    </location>
</feature>
<feature type="region of interest" description="Disordered" evidence="1">
    <location>
        <begin position="412"/>
        <end position="447"/>
    </location>
</feature>
<dbReference type="AlphaFoldDB" id="A0A2J7R3U3"/>